<dbReference type="EMBL" id="BNBA01000001">
    <property type="protein sequence ID" value="GHH46881.1"/>
    <property type="molecule type" value="Genomic_DNA"/>
</dbReference>
<protein>
    <submittedName>
        <fullName evidence="2">Uncharacterized protein</fullName>
    </submittedName>
</protein>
<dbReference type="AlphaFoldDB" id="A0A919KGJ2"/>
<evidence type="ECO:0000313" key="3">
    <source>
        <dbReference type="Proteomes" id="UP000623958"/>
    </source>
</evidence>
<name>A0A919KGJ2_9XANT</name>
<sequence>MIDKIAEVAEAARHQAVQHRDPEAFGQQPPAKMGTDEAGTAGDECVFTLQLF</sequence>
<gene>
    <name evidence="2" type="ORF">GCM10009090_02630</name>
</gene>
<feature type="region of interest" description="Disordered" evidence="1">
    <location>
        <begin position="12"/>
        <end position="39"/>
    </location>
</feature>
<accession>A0A919KGJ2</accession>
<feature type="compositionally biased region" description="Basic and acidic residues" evidence="1">
    <location>
        <begin position="12"/>
        <end position="23"/>
    </location>
</feature>
<reference evidence="2" key="1">
    <citation type="journal article" date="2014" name="Int. J. Syst. Evol. Microbiol.">
        <title>Complete genome sequence of Corynebacterium casei LMG S-19264T (=DSM 44701T), isolated from a smear-ripened cheese.</title>
        <authorList>
            <consortium name="US DOE Joint Genome Institute (JGI-PGF)"/>
            <person name="Walter F."/>
            <person name="Albersmeier A."/>
            <person name="Kalinowski J."/>
            <person name="Ruckert C."/>
        </authorList>
    </citation>
    <scope>NUCLEOTIDE SEQUENCE</scope>
    <source>
        <strain evidence="2">JCM 13306</strain>
    </source>
</reference>
<evidence type="ECO:0000256" key="1">
    <source>
        <dbReference type="SAM" id="MobiDB-lite"/>
    </source>
</evidence>
<keyword evidence="3" id="KW-1185">Reference proteome</keyword>
<reference evidence="2" key="2">
    <citation type="submission" date="2020-09" db="EMBL/GenBank/DDBJ databases">
        <authorList>
            <person name="Sun Q."/>
            <person name="Ohkuma M."/>
        </authorList>
    </citation>
    <scope>NUCLEOTIDE SEQUENCE</scope>
    <source>
        <strain evidence="2">JCM 13306</strain>
    </source>
</reference>
<evidence type="ECO:0000313" key="2">
    <source>
        <dbReference type="EMBL" id="GHH46881.1"/>
    </source>
</evidence>
<organism evidence="2 3">
    <name type="scientific">Xanthomonas boreopolis</name>
    <dbReference type="NCBI Taxonomy" id="86183"/>
    <lineage>
        <taxon>Bacteria</taxon>
        <taxon>Pseudomonadati</taxon>
        <taxon>Pseudomonadota</taxon>
        <taxon>Gammaproteobacteria</taxon>
        <taxon>Lysobacterales</taxon>
        <taxon>Lysobacteraceae</taxon>
        <taxon>Xanthomonas</taxon>
    </lineage>
</organism>
<dbReference type="Proteomes" id="UP000623958">
    <property type="component" value="Unassembled WGS sequence"/>
</dbReference>
<proteinExistence type="predicted"/>
<comment type="caution">
    <text evidence="2">The sequence shown here is derived from an EMBL/GenBank/DDBJ whole genome shotgun (WGS) entry which is preliminary data.</text>
</comment>